<feature type="non-terminal residue" evidence="1">
    <location>
        <position position="1"/>
    </location>
</feature>
<accession>A0A0F9D6K8</accession>
<reference evidence="1" key="1">
    <citation type="journal article" date="2015" name="Nature">
        <title>Complex archaea that bridge the gap between prokaryotes and eukaryotes.</title>
        <authorList>
            <person name="Spang A."/>
            <person name="Saw J.H."/>
            <person name="Jorgensen S.L."/>
            <person name="Zaremba-Niedzwiedzka K."/>
            <person name="Martijn J."/>
            <person name="Lind A.E."/>
            <person name="van Eijk R."/>
            <person name="Schleper C."/>
            <person name="Guy L."/>
            <person name="Ettema T.J."/>
        </authorList>
    </citation>
    <scope>NUCLEOTIDE SEQUENCE</scope>
</reference>
<evidence type="ECO:0000313" key="1">
    <source>
        <dbReference type="EMBL" id="KKL57234.1"/>
    </source>
</evidence>
<organism evidence="1">
    <name type="scientific">marine sediment metagenome</name>
    <dbReference type="NCBI Taxonomy" id="412755"/>
    <lineage>
        <taxon>unclassified sequences</taxon>
        <taxon>metagenomes</taxon>
        <taxon>ecological metagenomes</taxon>
    </lineage>
</organism>
<proteinExistence type="predicted"/>
<dbReference type="AlphaFoldDB" id="A0A0F9D6K8"/>
<gene>
    <name evidence="1" type="ORF">LCGC14_2237420</name>
</gene>
<dbReference type="EMBL" id="LAZR01030231">
    <property type="protein sequence ID" value="KKL57234.1"/>
    <property type="molecule type" value="Genomic_DNA"/>
</dbReference>
<sequence>CKLCLGTGRQRPFFEPILHYVDYNPTQEMVQIAQFGENQTKGIDCWFSAFPILKPGDIMFRAIQGELWRIVNKNPVGPQGVTIQQICRLEAVNRSDIEYQKLPKSIDQTLLLTTVRDWEKTRGERLW</sequence>
<comment type="caution">
    <text evidence="1">The sequence shown here is derived from an EMBL/GenBank/DDBJ whole genome shotgun (WGS) entry which is preliminary data.</text>
</comment>
<protein>
    <submittedName>
        <fullName evidence="1">Uncharacterized protein</fullName>
    </submittedName>
</protein>
<name>A0A0F9D6K8_9ZZZZ</name>